<evidence type="ECO:0008006" key="3">
    <source>
        <dbReference type="Google" id="ProtNLM"/>
    </source>
</evidence>
<evidence type="ECO:0000313" key="1">
    <source>
        <dbReference type="EMBL" id="GAU28437.1"/>
    </source>
</evidence>
<dbReference type="OrthoDB" id="10557020at2759"/>
<dbReference type="Proteomes" id="UP000242715">
    <property type="component" value="Unassembled WGS sequence"/>
</dbReference>
<reference evidence="2" key="1">
    <citation type="journal article" date="2017" name="Front. Plant Sci.">
        <title>Climate Clever Clovers: New Paradigm to Reduce the Environmental Footprint of Ruminants by Breeding Low Methanogenic Forages Utilizing Haplotype Variation.</title>
        <authorList>
            <person name="Kaur P."/>
            <person name="Appels R."/>
            <person name="Bayer P.E."/>
            <person name="Keeble-Gagnere G."/>
            <person name="Wang J."/>
            <person name="Hirakawa H."/>
            <person name="Shirasawa K."/>
            <person name="Vercoe P."/>
            <person name="Stefanova K."/>
            <person name="Durmic Z."/>
            <person name="Nichols P."/>
            <person name="Revell C."/>
            <person name="Isobe S.N."/>
            <person name="Edwards D."/>
            <person name="Erskine W."/>
        </authorList>
    </citation>
    <scope>NUCLEOTIDE SEQUENCE [LARGE SCALE GENOMIC DNA]</scope>
    <source>
        <strain evidence="2">cv. Daliak</strain>
    </source>
</reference>
<gene>
    <name evidence="1" type="ORF">TSUD_54880</name>
</gene>
<name>A0A2Z6NFT6_TRISU</name>
<accession>A0A2Z6NFT6</accession>
<proteinExistence type="predicted"/>
<dbReference type="EMBL" id="DF973372">
    <property type="protein sequence ID" value="GAU28437.1"/>
    <property type="molecule type" value="Genomic_DNA"/>
</dbReference>
<organism evidence="1 2">
    <name type="scientific">Trifolium subterraneum</name>
    <name type="common">Subterranean clover</name>
    <dbReference type="NCBI Taxonomy" id="3900"/>
    <lineage>
        <taxon>Eukaryota</taxon>
        <taxon>Viridiplantae</taxon>
        <taxon>Streptophyta</taxon>
        <taxon>Embryophyta</taxon>
        <taxon>Tracheophyta</taxon>
        <taxon>Spermatophyta</taxon>
        <taxon>Magnoliopsida</taxon>
        <taxon>eudicotyledons</taxon>
        <taxon>Gunneridae</taxon>
        <taxon>Pentapetalae</taxon>
        <taxon>rosids</taxon>
        <taxon>fabids</taxon>
        <taxon>Fabales</taxon>
        <taxon>Fabaceae</taxon>
        <taxon>Papilionoideae</taxon>
        <taxon>50 kb inversion clade</taxon>
        <taxon>NPAAA clade</taxon>
        <taxon>Hologalegina</taxon>
        <taxon>IRL clade</taxon>
        <taxon>Trifolieae</taxon>
        <taxon>Trifolium</taxon>
    </lineage>
</organism>
<evidence type="ECO:0000313" key="2">
    <source>
        <dbReference type="Proteomes" id="UP000242715"/>
    </source>
</evidence>
<keyword evidence="2" id="KW-1185">Reference proteome</keyword>
<protein>
    <recommendedName>
        <fullName evidence="3">TF-B3 domain-containing protein</fullName>
    </recommendedName>
</protein>
<dbReference type="AlphaFoldDB" id="A0A2Z6NFT6"/>
<sequence length="107" mass="12595">MERMLACEPIDTCCIVGLPFQNLRGMFADFIKHFYQRSLRISADNGENYYCAVVRKRRDPIWTVELGYNINYLCRDNNFEGGDLIRFKFDVDLRCHACKIIKSDDDN</sequence>